<reference evidence="8 9" key="1">
    <citation type="submission" date="2019-04" db="EMBL/GenBank/DDBJ databases">
        <title>Friends and foes A comparative genomics study of 23 Aspergillus species from section Flavi.</title>
        <authorList>
            <consortium name="DOE Joint Genome Institute"/>
            <person name="Kjaerbolling I."/>
            <person name="Vesth T."/>
            <person name="Frisvad J.C."/>
            <person name="Nybo J.L."/>
            <person name="Theobald S."/>
            <person name="Kildgaard S."/>
            <person name="Isbrandt T."/>
            <person name="Kuo A."/>
            <person name="Sato A."/>
            <person name="Lyhne E.K."/>
            <person name="Kogle M.E."/>
            <person name="Wiebenga A."/>
            <person name="Kun R.S."/>
            <person name="Lubbers R.J."/>
            <person name="Makela M.R."/>
            <person name="Barry K."/>
            <person name="Chovatia M."/>
            <person name="Clum A."/>
            <person name="Daum C."/>
            <person name="Haridas S."/>
            <person name="He G."/>
            <person name="LaButti K."/>
            <person name="Lipzen A."/>
            <person name="Mondo S."/>
            <person name="Riley R."/>
            <person name="Salamov A."/>
            <person name="Simmons B.A."/>
            <person name="Magnuson J.K."/>
            <person name="Henrissat B."/>
            <person name="Mortensen U.H."/>
            <person name="Larsen T.O."/>
            <person name="Devries R.P."/>
            <person name="Grigoriev I.V."/>
            <person name="Machida M."/>
            <person name="Baker S.E."/>
            <person name="Andersen M.R."/>
        </authorList>
    </citation>
    <scope>NUCLEOTIDE SEQUENCE [LARGE SCALE GENOMIC DNA]</scope>
    <source>
        <strain evidence="8 9">CBS 151.66</strain>
    </source>
</reference>
<dbReference type="GO" id="GO:0005975">
    <property type="term" value="P:carbohydrate metabolic process"/>
    <property type="evidence" value="ECO:0007669"/>
    <property type="project" value="InterPro"/>
</dbReference>
<keyword evidence="3 5" id="KW-0378">Hydrolase</keyword>
<dbReference type="InterPro" id="IPR006710">
    <property type="entry name" value="Glyco_hydro_43"/>
</dbReference>
<feature type="signal peptide" evidence="6">
    <location>
        <begin position="1"/>
        <end position="18"/>
    </location>
</feature>
<dbReference type="InterPro" id="IPR005084">
    <property type="entry name" value="CBM6"/>
</dbReference>
<keyword evidence="9" id="KW-1185">Reference proteome</keyword>
<evidence type="ECO:0000256" key="4">
    <source>
        <dbReference type="ARBA" id="ARBA00023295"/>
    </source>
</evidence>
<evidence type="ECO:0000256" key="5">
    <source>
        <dbReference type="RuleBase" id="RU361187"/>
    </source>
</evidence>
<evidence type="ECO:0000313" key="9">
    <source>
        <dbReference type="Proteomes" id="UP000326565"/>
    </source>
</evidence>
<evidence type="ECO:0000256" key="2">
    <source>
        <dbReference type="ARBA" id="ARBA00022729"/>
    </source>
</evidence>
<dbReference type="AlphaFoldDB" id="A0A5N5WT76"/>
<dbReference type="Pfam" id="PF22704">
    <property type="entry name" value="CBM13-like"/>
    <property type="match status" value="1"/>
</dbReference>
<keyword evidence="4 5" id="KW-0326">Glycosidase</keyword>
<keyword evidence="2 6" id="KW-0732">Signal</keyword>
<feature type="domain" description="CBM6" evidence="7">
    <location>
        <begin position="320"/>
        <end position="447"/>
    </location>
</feature>
<feature type="chain" id="PRO_5024949633" evidence="6">
    <location>
        <begin position="19"/>
        <end position="448"/>
    </location>
</feature>
<dbReference type="InterPro" id="IPR008979">
    <property type="entry name" value="Galactose-bd-like_sf"/>
</dbReference>
<dbReference type="CDD" id="cd04081">
    <property type="entry name" value="CBM35_galactosidase-like"/>
    <property type="match status" value="1"/>
</dbReference>
<dbReference type="EMBL" id="ML732266">
    <property type="protein sequence ID" value="KAB8071691.1"/>
    <property type="molecule type" value="Genomic_DNA"/>
</dbReference>
<dbReference type="SUPFAM" id="SSF75005">
    <property type="entry name" value="Arabinanase/levansucrase/invertase"/>
    <property type="match status" value="1"/>
</dbReference>
<accession>A0A5N5WT76</accession>
<dbReference type="GO" id="GO:0030246">
    <property type="term" value="F:carbohydrate binding"/>
    <property type="evidence" value="ECO:0007669"/>
    <property type="project" value="InterPro"/>
</dbReference>
<sequence length="448" mass="48152">MITLLLIAALGFAHAATASQQIVPGATWTAAGTNQHVQAHGGGIIEVDSTYYWIGENKLGGSAFQSVNCYSSKNLVEWTFVGELLSRQSSGDLGPNRVLERPKVIYNEATSKYVMWMHIDSSNYGEAKTGVATSSNVCGTYEYLGSFQPLGYQSRDMGLYKDDDGTAYLLTEDRENGLRIDQLTDNYLNVSQAVHLFPESIESPAIYKQDGVYFLFGSQLTGWSTNDNKYTTATNLSGSWSDWQNFAPSGAKTFDSQTTFVLGVGDSVMYMGDRWDSSNLMRSTYIWLPLTIDGTSATLNNETSWVLPLDGTWSSGSAGTSYEAESTENVLSNGAKIVTCTGCSGGKSVGYLGGSGDGTLEIGNIVSGSSTAATIRLQYANGDSSQRYANVSVNGKSQIVAFLPSRNGNAPFTSTLHASLEKGDSNTITFSAYEEGWGSDVDQLIVSE</sequence>
<dbReference type="PROSITE" id="PS51175">
    <property type="entry name" value="CBM6"/>
    <property type="match status" value="1"/>
</dbReference>
<evidence type="ECO:0000259" key="7">
    <source>
        <dbReference type="PROSITE" id="PS51175"/>
    </source>
</evidence>
<evidence type="ECO:0000256" key="3">
    <source>
        <dbReference type="ARBA" id="ARBA00022801"/>
    </source>
</evidence>
<dbReference type="OrthoDB" id="9970295at2759"/>
<dbReference type="Pfam" id="PF04616">
    <property type="entry name" value="Glyco_hydro_43"/>
    <property type="match status" value="1"/>
</dbReference>
<dbReference type="GO" id="GO:0004553">
    <property type="term" value="F:hydrolase activity, hydrolyzing O-glycosyl compounds"/>
    <property type="evidence" value="ECO:0007669"/>
    <property type="project" value="InterPro"/>
</dbReference>
<evidence type="ECO:0000256" key="6">
    <source>
        <dbReference type="SAM" id="SignalP"/>
    </source>
</evidence>
<dbReference type="Gene3D" id="2.60.120.260">
    <property type="entry name" value="Galactose-binding domain-like"/>
    <property type="match status" value="1"/>
</dbReference>
<evidence type="ECO:0000256" key="1">
    <source>
        <dbReference type="ARBA" id="ARBA00009865"/>
    </source>
</evidence>
<protein>
    <submittedName>
        <fullName evidence="8">Glycosyl hydrolase</fullName>
    </submittedName>
</protein>
<proteinExistence type="inferred from homology"/>
<dbReference type="Gene3D" id="2.115.10.20">
    <property type="entry name" value="Glycosyl hydrolase domain, family 43"/>
    <property type="match status" value="1"/>
</dbReference>
<dbReference type="Proteomes" id="UP000326565">
    <property type="component" value="Unassembled WGS sequence"/>
</dbReference>
<name>A0A5N5WT76_9EURO</name>
<gene>
    <name evidence="8" type="ORF">BDV29DRAFT_193094</name>
</gene>
<comment type="similarity">
    <text evidence="1 5">Belongs to the glycosyl hydrolase 43 family.</text>
</comment>
<dbReference type="InterPro" id="IPR055240">
    <property type="entry name" value="CBM13-like"/>
</dbReference>
<dbReference type="SUPFAM" id="SSF49785">
    <property type="entry name" value="Galactose-binding domain-like"/>
    <property type="match status" value="1"/>
</dbReference>
<evidence type="ECO:0000313" key="8">
    <source>
        <dbReference type="EMBL" id="KAB8071691.1"/>
    </source>
</evidence>
<dbReference type="InterPro" id="IPR023296">
    <property type="entry name" value="Glyco_hydro_beta-prop_sf"/>
</dbReference>
<dbReference type="PANTHER" id="PTHR22925">
    <property type="entry name" value="GLYCOSYL HYDROLASE 43 FAMILY MEMBER"/>
    <property type="match status" value="1"/>
</dbReference>
<dbReference type="PANTHER" id="PTHR22925:SF3">
    <property type="entry name" value="GLYCOSYL HYDROLASE FAMILY PROTEIN 43"/>
    <property type="match status" value="1"/>
</dbReference>
<organism evidence="8 9">
    <name type="scientific">Aspergillus leporis</name>
    <dbReference type="NCBI Taxonomy" id="41062"/>
    <lineage>
        <taxon>Eukaryota</taxon>
        <taxon>Fungi</taxon>
        <taxon>Dikarya</taxon>
        <taxon>Ascomycota</taxon>
        <taxon>Pezizomycotina</taxon>
        <taxon>Eurotiomycetes</taxon>
        <taxon>Eurotiomycetidae</taxon>
        <taxon>Eurotiales</taxon>
        <taxon>Aspergillaceae</taxon>
        <taxon>Aspergillus</taxon>
        <taxon>Aspergillus subgen. Circumdati</taxon>
    </lineage>
</organism>
<dbReference type="CDD" id="cd18821">
    <property type="entry name" value="GH43_Pc3Gal43A-like"/>
    <property type="match status" value="1"/>
</dbReference>